<dbReference type="Proteomes" id="UP000215224">
    <property type="component" value="Chromosome"/>
</dbReference>
<name>A0A223KP06_9BACI</name>
<organism evidence="1 2">
    <name type="scientific">Sutcliffiella cohnii</name>
    <dbReference type="NCBI Taxonomy" id="33932"/>
    <lineage>
        <taxon>Bacteria</taxon>
        <taxon>Bacillati</taxon>
        <taxon>Bacillota</taxon>
        <taxon>Bacilli</taxon>
        <taxon>Bacillales</taxon>
        <taxon>Bacillaceae</taxon>
        <taxon>Sutcliffiella</taxon>
    </lineage>
</organism>
<dbReference type="STRING" id="1314751.GCA_001591425_00445"/>
<evidence type="ECO:0000313" key="2">
    <source>
        <dbReference type="Proteomes" id="UP000215224"/>
    </source>
</evidence>
<reference evidence="1 2" key="1">
    <citation type="submission" date="2016-12" db="EMBL/GenBank/DDBJ databases">
        <title>The whole genome sequencing and assembly of Bacillus cohnii DSM 6307T strain.</title>
        <authorList>
            <person name="Lee Y.-J."/>
            <person name="Yi H."/>
            <person name="Bahn Y.-S."/>
            <person name="Kim J.F."/>
            <person name="Lee D.-W."/>
        </authorList>
    </citation>
    <scope>NUCLEOTIDE SEQUENCE [LARGE SCALE GENOMIC DNA]</scope>
    <source>
        <strain evidence="1 2">DSM 6307</strain>
    </source>
</reference>
<dbReference type="RefSeq" id="WP_066411495.1">
    <property type="nucleotide sequence ID" value="NZ_CP018866.1"/>
</dbReference>
<gene>
    <name evidence="1" type="ORF">BC6307_07980</name>
</gene>
<dbReference type="EMBL" id="CP018866">
    <property type="protein sequence ID" value="AST91221.1"/>
    <property type="molecule type" value="Genomic_DNA"/>
</dbReference>
<dbReference type="KEGG" id="bcoh:BC6307_07980"/>
<dbReference type="AlphaFoldDB" id="A0A223KP06"/>
<keyword evidence="2" id="KW-1185">Reference proteome</keyword>
<accession>A0A223KP06</accession>
<sequence>MTKTVTFSVSTMNLKETIALKELGIDEKRSEIEIKQAVDAYFKEWVWNKVSFSYVIEEE</sequence>
<evidence type="ECO:0000313" key="1">
    <source>
        <dbReference type="EMBL" id="AST91221.1"/>
    </source>
</evidence>
<protein>
    <submittedName>
        <fullName evidence="1">Uncharacterized protein</fullName>
    </submittedName>
</protein>
<proteinExistence type="predicted"/>